<evidence type="ECO:0000313" key="1">
    <source>
        <dbReference type="EMBL" id="KAF9960803.1"/>
    </source>
</evidence>
<evidence type="ECO:0000313" key="2">
    <source>
        <dbReference type="Proteomes" id="UP000738359"/>
    </source>
</evidence>
<reference evidence="1" key="1">
    <citation type="journal article" date="2020" name="Fungal Divers.">
        <title>Resolving the Mortierellaceae phylogeny through synthesis of multi-gene phylogenetics and phylogenomics.</title>
        <authorList>
            <person name="Vandepol N."/>
            <person name="Liber J."/>
            <person name="Desiro A."/>
            <person name="Na H."/>
            <person name="Kennedy M."/>
            <person name="Barry K."/>
            <person name="Grigoriev I.V."/>
            <person name="Miller A.N."/>
            <person name="O'Donnell K."/>
            <person name="Stajich J.E."/>
            <person name="Bonito G."/>
        </authorList>
    </citation>
    <scope>NUCLEOTIDE SEQUENCE</scope>
    <source>
        <strain evidence="1">CK1249</strain>
    </source>
</reference>
<dbReference type="EMBL" id="JAAAHY010000611">
    <property type="protein sequence ID" value="KAF9960803.1"/>
    <property type="molecule type" value="Genomic_DNA"/>
</dbReference>
<evidence type="ECO:0008006" key="3">
    <source>
        <dbReference type="Google" id="ProtNLM"/>
    </source>
</evidence>
<gene>
    <name evidence="1" type="ORF">BGZ70_008489</name>
</gene>
<dbReference type="Proteomes" id="UP000738359">
    <property type="component" value="Unassembled WGS sequence"/>
</dbReference>
<dbReference type="AlphaFoldDB" id="A0A9P6J411"/>
<name>A0A9P6J411_MORAP</name>
<accession>A0A9P6J411</accession>
<sequence>MDIQVTEACCNTPATKTVWSKKGAFRPLSKHIDEIERQTYRVGPSNSKRGVVALIDIHGFHPTTTLAEKGFQVSAIDLYKNGPIPDEYMGDMPKLGAWIRGNADYKSSHIDEMIKVAIHDLQTDGCDSIFASDSVILGVAGPHPTAVTVPLVAGLKCPLAIFPSLEEPDMLPVIKAVNDKGFPVPSLHLRFDNMPHGFCGGRGDWSLPEQHEAAQLVLQRTADFFVALSQKET</sequence>
<organism evidence="1 2">
    <name type="scientific">Mortierella alpina</name>
    <name type="common">Oleaginous fungus</name>
    <name type="synonym">Mortierella renispora</name>
    <dbReference type="NCBI Taxonomy" id="64518"/>
    <lineage>
        <taxon>Eukaryota</taxon>
        <taxon>Fungi</taxon>
        <taxon>Fungi incertae sedis</taxon>
        <taxon>Mucoromycota</taxon>
        <taxon>Mortierellomycotina</taxon>
        <taxon>Mortierellomycetes</taxon>
        <taxon>Mortierellales</taxon>
        <taxon>Mortierellaceae</taxon>
        <taxon>Mortierella</taxon>
    </lineage>
</organism>
<proteinExistence type="predicted"/>
<dbReference type="OrthoDB" id="17560at2759"/>
<protein>
    <recommendedName>
        <fullName evidence="3">Dienelactone hydrolase domain-containing protein</fullName>
    </recommendedName>
</protein>
<dbReference type="PANTHER" id="PTHR47668:SF1">
    <property type="entry name" value="DIENELACTONE HYDROLASE DOMAIN-CONTAINING PROTEIN-RELATED"/>
    <property type="match status" value="1"/>
</dbReference>
<dbReference type="PANTHER" id="PTHR47668">
    <property type="entry name" value="DIENELACTONE HYDROLASE FAMILY PROTEIN (AFU_ORTHOLOGUE AFUA_6G01940)"/>
    <property type="match status" value="1"/>
</dbReference>
<comment type="caution">
    <text evidence="1">The sequence shown here is derived from an EMBL/GenBank/DDBJ whole genome shotgun (WGS) entry which is preliminary data.</text>
</comment>
<keyword evidence="2" id="KW-1185">Reference proteome</keyword>